<dbReference type="OrthoDB" id="8021366at2"/>
<feature type="compositionally biased region" description="Basic and acidic residues" evidence="1">
    <location>
        <begin position="1"/>
        <end position="11"/>
    </location>
</feature>
<reference evidence="3 4" key="1">
    <citation type="submission" date="2019-05" db="EMBL/GenBank/DDBJ databases">
        <authorList>
            <person name="Zhou X."/>
        </authorList>
    </citation>
    <scope>NUCLEOTIDE SEQUENCE [LARGE SCALE GENOMIC DNA]</scope>
    <source>
        <strain evidence="3 4">DSM 432</strain>
    </source>
</reference>
<dbReference type="InterPro" id="IPR041657">
    <property type="entry name" value="HTH_17"/>
</dbReference>
<name>A0A6C1KTP0_XANAU</name>
<feature type="region of interest" description="Disordered" evidence="1">
    <location>
        <begin position="1"/>
        <end position="25"/>
    </location>
</feature>
<dbReference type="EMBL" id="VAUP01000015">
    <property type="protein sequence ID" value="TLX43896.1"/>
    <property type="molecule type" value="Genomic_DNA"/>
</dbReference>
<dbReference type="Proteomes" id="UP000305131">
    <property type="component" value="Unassembled WGS sequence"/>
</dbReference>
<evidence type="ECO:0000313" key="4">
    <source>
        <dbReference type="Proteomes" id="UP000305131"/>
    </source>
</evidence>
<comment type="caution">
    <text evidence="3">The sequence shown here is derived from an EMBL/GenBank/DDBJ whole genome shotgun (WGS) entry which is preliminary data.</text>
</comment>
<sequence length="140" mass="15464">MARRVLEDGKVRRASQPLRPRRARRAGGMMSKLLTVDQAAAQIGVCPRTLLELTRRGEIAYISVGLGRVRQRRLYHPDDIAAFVARRRSIDQCPSTSAGTARSTITTSSSKVVAFSALLAAERSQKLNSMRKTDETKPGR</sequence>
<feature type="domain" description="Helix-turn-helix" evidence="2">
    <location>
        <begin position="33"/>
        <end position="88"/>
    </location>
</feature>
<dbReference type="AlphaFoldDB" id="A0A6C1KTP0"/>
<dbReference type="Pfam" id="PF12728">
    <property type="entry name" value="HTH_17"/>
    <property type="match status" value="1"/>
</dbReference>
<evidence type="ECO:0000256" key="1">
    <source>
        <dbReference type="SAM" id="MobiDB-lite"/>
    </source>
</evidence>
<evidence type="ECO:0000313" key="3">
    <source>
        <dbReference type="EMBL" id="TLX43896.1"/>
    </source>
</evidence>
<accession>A0A6C1KTP0</accession>
<proteinExistence type="predicted"/>
<protein>
    <submittedName>
        <fullName evidence="3">Helix-turn-helix domain-containing protein</fullName>
    </submittedName>
</protein>
<gene>
    <name evidence="3" type="ORF">FBQ73_07295</name>
</gene>
<evidence type="ECO:0000259" key="2">
    <source>
        <dbReference type="Pfam" id="PF12728"/>
    </source>
</evidence>
<organism evidence="3 4">
    <name type="scientific">Xanthobacter autotrophicus</name>
    <dbReference type="NCBI Taxonomy" id="280"/>
    <lineage>
        <taxon>Bacteria</taxon>
        <taxon>Pseudomonadati</taxon>
        <taxon>Pseudomonadota</taxon>
        <taxon>Alphaproteobacteria</taxon>
        <taxon>Hyphomicrobiales</taxon>
        <taxon>Xanthobacteraceae</taxon>
        <taxon>Xanthobacter</taxon>
    </lineage>
</organism>